<evidence type="ECO:0000313" key="1">
    <source>
        <dbReference type="EMBL" id="NWD35785.1"/>
    </source>
</evidence>
<organism evidence="1 2">
    <name type="scientific">Pseudomonas tolaasii</name>
    <dbReference type="NCBI Taxonomy" id="29442"/>
    <lineage>
        <taxon>Bacteria</taxon>
        <taxon>Pseudomonadati</taxon>
        <taxon>Pseudomonadota</taxon>
        <taxon>Gammaproteobacteria</taxon>
        <taxon>Pseudomonadales</taxon>
        <taxon>Pseudomonadaceae</taxon>
        <taxon>Pseudomonas</taxon>
    </lineage>
</organism>
<protein>
    <submittedName>
        <fullName evidence="1">Uncharacterized protein</fullName>
    </submittedName>
</protein>
<dbReference type="Proteomes" id="UP000549134">
    <property type="component" value="Unassembled WGS sequence"/>
</dbReference>
<sequence>MSKSAELKKQLNEAREYVVKLSTPQHFADRKPGYIHTLNVDTQIGFQASPSAQNYWKHKEFDAALAKVVRDQFSILAEAALAEMQSAYTEARISDKEGLLAALAEIEALEGDAA</sequence>
<name>A0A7Y8ANP9_PSETO</name>
<dbReference type="AlphaFoldDB" id="A0A7Y8ANP9"/>
<comment type="caution">
    <text evidence="1">The sequence shown here is derived from an EMBL/GenBank/DDBJ whole genome shotgun (WGS) entry which is preliminary data.</text>
</comment>
<reference evidence="1 2" key="1">
    <citation type="submission" date="2020-04" db="EMBL/GenBank/DDBJ databases">
        <title>Molecular characterization of pseudomonads from Agaricus bisporus reveal novel blotch 2 pathogens in Western Europe.</title>
        <authorList>
            <person name="Taparia T."/>
            <person name="Krijger M."/>
            <person name="Haynes E."/>
            <person name="Elpinstone J.G."/>
            <person name="Noble R."/>
            <person name="Van Der Wolf J."/>
        </authorList>
    </citation>
    <scope>NUCLEOTIDE SEQUENCE [LARGE SCALE GENOMIC DNA]</scope>
    <source>
        <strain evidence="1 2">IPO3746</strain>
    </source>
</reference>
<dbReference type="RefSeq" id="WP_177007875.1">
    <property type="nucleotide sequence ID" value="NZ_JACAQH010000007.1"/>
</dbReference>
<evidence type="ECO:0000313" key="2">
    <source>
        <dbReference type="Proteomes" id="UP000549134"/>
    </source>
</evidence>
<accession>A0A7Y8ANP9</accession>
<gene>
    <name evidence="1" type="ORF">HX787_07945</name>
</gene>
<dbReference type="EMBL" id="JACAQK010000006">
    <property type="protein sequence ID" value="NWD35785.1"/>
    <property type="molecule type" value="Genomic_DNA"/>
</dbReference>
<proteinExistence type="predicted"/>